<evidence type="ECO:0000313" key="2">
    <source>
        <dbReference type="EMBL" id="XAH75081.1"/>
    </source>
</evidence>
<dbReference type="EC" id="2.3.1.-" evidence="2"/>
<keyword evidence="3" id="KW-1185">Reference proteome</keyword>
<dbReference type="Pfam" id="PF13527">
    <property type="entry name" value="Acetyltransf_9"/>
    <property type="match status" value="1"/>
</dbReference>
<sequence length="304" mass="35633">MKYNYIINVRDDDKLRASFNELTQKVYGFDFKQWYERGQWGDKYIPHVLEDKGRVISNVSVNLMYFNMGGEIKKYIQLGTVMTDPDYRGQGLNRYILEKILEKYRGKVDGIYLFGNDSVLEYYPRFGFTPIKEYEYSCKLHWESEAISDIERNASRIEKTDLSDKGTCDKLYNAIMEYNSSARGNNPNDGFNMCDNLGLYQFWLAEEFRENVYYLPDIGAYIIADLNADTLKIYQIISKDVIDIKKLAASFRRVSEIKLGFTPARKEDYDIEQHIVKDCTLFILGDNLKKVELEKMMFPEISHA</sequence>
<protein>
    <submittedName>
        <fullName evidence="2">GNAT family N-acetyltransferase</fullName>
        <ecNumber evidence="2">2.3.1.-</ecNumber>
    </submittedName>
</protein>
<dbReference type="Proteomes" id="UP001451571">
    <property type="component" value="Chromosome"/>
</dbReference>
<name>A0ABZ3EXZ4_9FIRM</name>
<dbReference type="PROSITE" id="PS51186">
    <property type="entry name" value="GNAT"/>
    <property type="match status" value="1"/>
</dbReference>
<dbReference type="EMBL" id="CP146256">
    <property type="protein sequence ID" value="XAH75081.1"/>
    <property type="molecule type" value="Genomic_DNA"/>
</dbReference>
<feature type="domain" description="N-acetyltransferase" evidence="1">
    <location>
        <begin position="7"/>
        <end position="147"/>
    </location>
</feature>
<dbReference type="SUPFAM" id="SSF55729">
    <property type="entry name" value="Acyl-CoA N-acyltransferases (Nat)"/>
    <property type="match status" value="1"/>
</dbReference>
<evidence type="ECO:0000259" key="1">
    <source>
        <dbReference type="PROSITE" id="PS51186"/>
    </source>
</evidence>
<evidence type="ECO:0000313" key="3">
    <source>
        <dbReference type="Proteomes" id="UP001451571"/>
    </source>
</evidence>
<keyword evidence="2" id="KW-0012">Acyltransferase</keyword>
<reference evidence="2 3" key="1">
    <citation type="submission" date="2024-02" db="EMBL/GenBank/DDBJ databases">
        <title>Bacterial strain from lacustrine sediment.</title>
        <authorList>
            <person name="Petit C."/>
            <person name="Fadhlaoui K."/>
        </authorList>
    </citation>
    <scope>NUCLEOTIDE SEQUENCE [LARGE SCALE GENOMIC DNA]</scope>
    <source>
        <strain evidence="2 3">IPX-CK</strain>
    </source>
</reference>
<proteinExistence type="predicted"/>
<accession>A0ABZ3EXZ4</accession>
<gene>
    <name evidence="2" type="ORF">V6984_04715</name>
</gene>
<organism evidence="2 3">
    <name type="scientific">Kineothrix sedimenti</name>
    <dbReference type="NCBI Taxonomy" id="3123317"/>
    <lineage>
        <taxon>Bacteria</taxon>
        <taxon>Bacillati</taxon>
        <taxon>Bacillota</taxon>
        <taxon>Clostridia</taxon>
        <taxon>Lachnospirales</taxon>
        <taxon>Lachnospiraceae</taxon>
        <taxon>Kineothrix</taxon>
    </lineage>
</organism>
<dbReference type="InterPro" id="IPR016181">
    <property type="entry name" value="Acyl_CoA_acyltransferase"/>
</dbReference>
<keyword evidence="2" id="KW-0808">Transferase</keyword>
<dbReference type="GO" id="GO:0016746">
    <property type="term" value="F:acyltransferase activity"/>
    <property type="evidence" value="ECO:0007669"/>
    <property type="project" value="UniProtKB-KW"/>
</dbReference>
<dbReference type="InterPro" id="IPR000182">
    <property type="entry name" value="GNAT_dom"/>
</dbReference>
<dbReference type="Gene3D" id="3.40.630.30">
    <property type="match status" value="1"/>
</dbReference>
<dbReference type="RefSeq" id="WP_342758644.1">
    <property type="nucleotide sequence ID" value="NZ_CP146256.1"/>
</dbReference>
<dbReference type="CDD" id="cd04301">
    <property type="entry name" value="NAT_SF"/>
    <property type="match status" value="1"/>
</dbReference>